<feature type="chain" id="PRO_5018024158" description="Saposin B-type domain-containing protein" evidence="1">
    <location>
        <begin position="17"/>
        <end position="108"/>
    </location>
</feature>
<dbReference type="AlphaFoldDB" id="A0A3P6RK56"/>
<dbReference type="InterPro" id="IPR011001">
    <property type="entry name" value="Saposin-like"/>
</dbReference>
<protein>
    <recommendedName>
        <fullName evidence="4">Saposin B-type domain-containing protein</fullName>
    </recommendedName>
</protein>
<accession>A0A3P6RK56</accession>
<keyword evidence="1" id="KW-0732">Signal</keyword>
<dbReference type="EMBL" id="UYRV01015023">
    <property type="protein sequence ID" value="VDK60699.1"/>
    <property type="molecule type" value="Genomic_DNA"/>
</dbReference>
<dbReference type="Proteomes" id="UP000271889">
    <property type="component" value="Unassembled WGS sequence"/>
</dbReference>
<proteinExistence type="predicted"/>
<evidence type="ECO:0000313" key="2">
    <source>
        <dbReference type="EMBL" id="VDK60699.1"/>
    </source>
</evidence>
<evidence type="ECO:0008006" key="4">
    <source>
        <dbReference type="Google" id="ProtNLM"/>
    </source>
</evidence>
<evidence type="ECO:0000313" key="3">
    <source>
        <dbReference type="Proteomes" id="UP000271889"/>
    </source>
</evidence>
<reference evidence="2 3" key="1">
    <citation type="submission" date="2018-11" db="EMBL/GenBank/DDBJ databases">
        <authorList>
            <consortium name="Pathogen Informatics"/>
        </authorList>
    </citation>
    <scope>NUCLEOTIDE SEQUENCE [LARGE SCALE GENOMIC DNA]</scope>
</reference>
<feature type="signal peptide" evidence="1">
    <location>
        <begin position="1"/>
        <end position="16"/>
    </location>
</feature>
<sequence length="108" mass="12439">MKVILLLSLVLCVAFAYVTRVAEDNDKPPFCDVCLNLVKELKEALKGGKQLKEVAHKFCSEKMPDYLIAVCHIEVDRYWKKIMELIEVGFSKYAKKPSKKTTFTLLKR</sequence>
<organism evidence="2 3">
    <name type="scientific">Cylicostephanus goldi</name>
    <name type="common">Nematode worm</name>
    <dbReference type="NCBI Taxonomy" id="71465"/>
    <lineage>
        <taxon>Eukaryota</taxon>
        <taxon>Metazoa</taxon>
        <taxon>Ecdysozoa</taxon>
        <taxon>Nematoda</taxon>
        <taxon>Chromadorea</taxon>
        <taxon>Rhabditida</taxon>
        <taxon>Rhabditina</taxon>
        <taxon>Rhabditomorpha</taxon>
        <taxon>Strongyloidea</taxon>
        <taxon>Strongylidae</taxon>
        <taxon>Cylicostephanus</taxon>
    </lineage>
</organism>
<evidence type="ECO:0000256" key="1">
    <source>
        <dbReference type="SAM" id="SignalP"/>
    </source>
</evidence>
<dbReference type="SUPFAM" id="SSF47862">
    <property type="entry name" value="Saposin"/>
    <property type="match status" value="1"/>
</dbReference>
<dbReference type="Gene3D" id="1.10.225.10">
    <property type="entry name" value="Saposin-like"/>
    <property type="match status" value="1"/>
</dbReference>
<dbReference type="OrthoDB" id="69496at2759"/>
<name>A0A3P6RK56_CYLGO</name>
<gene>
    <name evidence="2" type="ORF">CGOC_LOCUS5096</name>
</gene>
<keyword evidence="3" id="KW-1185">Reference proteome</keyword>